<dbReference type="Proteomes" id="UP001476247">
    <property type="component" value="Unassembled WGS sequence"/>
</dbReference>
<keyword evidence="3" id="KW-0560">Oxidoreductase</keyword>
<evidence type="ECO:0000313" key="6">
    <source>
        <dbReference type="Proteomes" id="UP001476247"/>
    </source>
</evidence>
<dbReference type="Gene3D" id="3.20.20.100">
    <property type="entry name" value="NADP-dependent oxidoreductase domain"/>
    <property type="match status" value="1"/>
</dbReference>
<dbReference type="PANTHER" id="PTHR43150">
    <property type="entry name" value="HYPERKINETIC, ISOFORM M"/>
    <property type="match status" value="1"/>
</dbReference>
<organism evidence="5 6">
    <name type="scientific">Helicostylum pulchrum</name>
    <dbReference type="NCBI Taxonomy" id="562976"/>
    <lineage>
        <taxon>Eukaryota</taxon>
        <taxon>Fungi</taxon>
        <taxon>Fungi incertae sedis</taxon>
        <taxon>Mucoromycota</taxon>
        <taxon>Mucoromycotina</taxon>
        <taxon>Mucoromycetes</taxon>
        <taxon>Mucorales</taxon>
        <taxon>Mucorineae</taxon>
        <taxon>Mucoraceae</taxon>
        <taxon>Helicostylum</taxon>
    </lineage>
</organism>
<dbReference type="InterPro" id="IPR005399">
    <property type="entry name" value="K_chnl_volt-dep_bsu_KCNAB-rel"/>
</dbReference>
<dbReference type="Pfam" id="PF00248">
    <property type="entry name" value="Aldo_ket_red"/>
    <property type="match status" value="1"/>
</dbReference>
<dbReference type="PANTHER" id="PTHR43150:SF2">
    <property type="entry name" value="HYPERKINETIC, ISOFORM M"/>
    <property type="match status" value="1"/>
</dbReference>
<dbReference type="EMBL" id="BAABUJ010000009">
    <property type="protein sequence ID" value="GAA5798281.1"/>
    <property type="molecule type" value="Genomic_DNA"/>
</dbReference>
<accession>A0ABP9XUA5</accession>
<proteinExistence type="inferred from homology"/>
<dbReference type="InterPro" id="IPR023210">
    <property type="entry name" value="NADP_OxRdtase_dom"/>
</dbReference>
<evidence type="ECO:0000256" key="2">
    <source>
        <dbReference type="ARBA" id="ARBA00022857"/>
    </source>
</evidence>
<gene>
    <name evidence="5" type="ORF">HPULCUR_003681</name>
</gene>
<evidence type="ECO:0000256" key="1">
    <source>
        <dbReference type="ARBA" id="ARBA00006515"/>
    </source>
</evidence>
<reference evidence="5 6" key="1">
    <citation type="submission" date="2024-04" db="EMBL/GenBank/DDBJ databases">
        <title>genome sequences of Mucor flavus KT1a and Helicostylum pulchrum KT1b strains isolation_sourced from the surface of a dry-aged beef.</title>
        <authorList>
            <person name="Toyotome T."/>
            <person name="Hosono M."/>
            <person name="Torimaru M."/>
            <person name="Fukuda K."/>
            <person name="Mikami N."/>
        </authorList>
    </citation>
    <scope>NUCLEOTIDE SEQUENCE [LARGE SCALE GENOMIC DNA]</scope>
    <source>
        <strain evidence="5 6">KT1b</strain>
    </source>
</reference>
<evidence type="ECO:0000259" key="4">
    <source>
        <dbReference type="Pfam" id="PF00248"/>
    </source>
</evidence>
<comment type="caution">
    <text evidence="5">The sequence shown here is derived from an EMBL/GenBank/DDBJ whole genome shotgun (WGS) entry which is preliminary data.</text>
</comment>
<feature type="domain" description="NADP-dependent oxidoreductase" evidence="4">
    <location>
        <begin position="3"/>
        <end position="62"/>
    </location>
</feature>
<sequence length="77" mass="8370">MCGIAKRIGCTPAQLGIAWCLKNQNVTSVIIGASTPAQAKEDILALGVRKLLTDEIMVDLDRLLANKPEVVFDFRKS</sequence>
<protein>
    <recommendedName>
        <fullName evidence="4">NADP-dependent oxidoreductase domain-containing protein</fullName>
    </recommendedName>
</protein>
<dbReference type="PRINTS" id="PR01577">
    <property type="entry name" value="KCNABCHANNEL"/>
</dbReference>
<dbReference type="SUPFAM" id="SSF51430">
    <property type="entry name" value="NAD(P)-linked oxidoreductase"/>
    <property type="match status" value="1"/>
</dbReference>
<name>A0ABP9XUA5_9FUNG</name>
<dbReference type="InterPro" id="IPR036812">
    <property type="entry name" value="NAD(P)_OxRdtase_dom_sf"/>
</dbReference>
<evidence type="ECO:0000313" key="5">
    <source>
        <dbReference type="EMBL" id="GAA5798281.1"/>
    </source>
</evidence>
<evidence type="ECO:0000256" key="3">
    <source>
        <dbReference type="ARBA" id="ARBA00023002"/>
    </source>
</evidence>
<keyword evidence="2" id="KW-0521">NADP</keyword>
<keyword evidence="6" id="KW-1185">Reference proteome</keyword>
<comment type="similarity">
    <text evidence="1">Belongs to the shaker potassium channel beta subunit family.</text>
</comment>